<dbReference type="Gene3D" id="3.30.200.20">
    <property type="entry name" value="Phosphorylase Kinase, domain 1"/>
    <property type="match status" value="1"/>
</dbReference>
<evidence type="ECO:0000256" key="15">
    <source>
        <dbReference type="ARBA" id="ARBA00022990"/>
    </source>
</evidence>
<feature type="compositionally biased region" description="Polar residues" evidence="23">
    <location>
        <begin position="404"/>
        <end position="417"/>
    </location>
</feature>
<feature type="compositionally biased region" description="Polar residues" evidence="23">
    <location>
        <begin position="1"/>
        <end position="10"/>
    </location>
</feature>
<keyword evidence="26" id="KW-1185">Reference proteome</keyword>
<feature type="region of interest" description="Disordered" evidence="23">
    <location>
        <begin position="467"/>
        <end position="491"/>
    </location>
</feature>
<dbReference type="InterPro" id="IPR008271">
    <property type="entry name" value="Ser/Thr_kinase_AS"/>
</dbReference>
<dbReference type="FunFam" id="1.10.510.10:FF:000078">
    <property type="entry name" value="Serine/threonine-protein kinase PRP4 homolog"/>
    <property type="match status" value="1"/>
</dbReference>
<feature type="compositionally biased region" description="Basic and acidic residues" evidence="23">
    <location>
        <begin position="277"/>
        <end position="289"/>
    </location>
</feature>
<keyword evidence="17" id="KW-0539">Nucleus</keyword>
<evidence type="ECO:0000256" key="7">
    <source>
        <dbReference type="ARBA" id="ARBA00022553"/>
    </source>
</evidence>
<dbReference type="Proteomes" id="UP000646827">
    <property type="component" value="Unassembled WGS sequence"/>
</dbReference>
<feature type="compositionally biased region" description="Basic and acidic residues" evidence="23">
    <location>
        <begin position="505"/>
        <end position="518"/>
    </location>
</feature>
<comment type="subunit">
    <text evidence="21">Interacts with CLK1 C-terminus. Associates with the U5 snRNP and NCOR1 deacetylase complexes. Identified in the spliceosome C complex.</text>
</comment>
<dbReference type="PANTHER" id="PTHR24058">
    <property type="entry name" value="DUAL SPECIFICITY PROTEIN KINASE"/>
    <property type="match status" value="1"/>
</dbReference>
<evidence type="ECO:0000256" key="16">
    <source>
        <dbReference type="ARBA" id="ARBA00023187"/>
    </source>
</evidence>
<feature type="compositionally biased region" description="Polar residues" evidence="23">
    <location>
        <begin position="318"/>
        <end position="332"/>
    </location>
</feature>
<evidence type="ECO:0000256" key="9">
    <source>
        <dbReference type="ARBA" id="ARBA00022679"/>
    </source>
</evidence>
<dbReference type="GO" id="GO:0045292">
    <property type="term" value="P:mRNA cis splicing, via spliceosome"/>
    <property type="evidence" value="ECO:0007669"/>
    <property type="project" value="InterPro"/>
</dbReference>
<keyword evidence="10" id="KW-0747">Spliceosome</keyword>
<dbReference type="EC" id="2.7.11.1" evidence="3"/>
<evidence type="ECO:0000256" key="22">
    <source>
        <dbReference type="PROSITE-ProRule" id="PRU10141"/>
    </source>
</evidence>
<comment type="similarity">
    <text evidence="18">Belongs to the protein kinase superfamily. CMGC Ser/Thr protein kinase family.</text>
</comment>
<feature type="compositionally biased region" description="Basic and acidic residues" evidence="23">
    <location>
        <begin position="87"/>
        <end position="100"/>
    </location>
</feature>
<dbReference type="SUPFAM" id="SSF56112">
    <property type="entry name" value="Protein kinase-like (PK-like)"/>
    <property type="match status" value="1"/>
</dbReference>
<dbReference type="InterPro" id="IPR017441">
    <property type="entry name" value="Protein_kinase_ATP_BS"/>
</dbReference>
<evidence type="ECO:0000256" key="20">
    <source>
        <dbReference type="ARBA" id="ARBA00031858"/>
    </source>
</evidence>
<evidence type="ECO:0000259" key="24">
    <source>
        <dbReference type="PROSITE" id="PS50011"/>
    </source>
</evidence>
<feature type="region of interest" description="Disordered" evidence="23">
    <location>
        <begin position="1"/>
        <end position="355"/>
    </location>
</feature>
<feature type="region of interest" description="Disordered" evidence="23">
    <location>
        <begin position="505"/>
        <end position="530"/>
    </location>
</feature>
<feature type="compositionally biased region" description="Basic and acidic residues" evidence="23">
    <location>
        <begin position="185"/>
        <end position="205"/>
    </location>
</feature>
<evidence type="ECO:0000256" key="4">
    <source>
        <dbReference type="ARBA" id="ARBA00022454"/>
    </source>
</evidence>
<keyword evidence="8" id="KW-0507">mRNA processing</keyword>
<evidence type="ECO:0000256" key="10">
    <source>
        <dbReference type="ARBA" id="ARBA00022728"/>
    </source>
</evidence>
<evidence type="ECO:0000256" key="18">
    <source>
        <dbReference type="ARBA" id="ARBA00023596"/>
    </source>
</evidence>
<evidence type="ECO:0000256" key="23">
    <source>
        <dbReference type="SAM" id="MobiDB-lite"/>
    </source>
</evidence>
<dbReference type="InterPro" id="IPR044092">
    <property type="entry name" value="STKc_PRP4"/>
</dbReference>
<feature type="compositionally biased region" description="Low complexity" evidence="23">
    <location>
        <begin position="27"/>
        <end position="44"/>
    </location>
</feature>
<evidence type="ECO:0000256" key="14">
    <source>
        <dbReference type="ARBA" id="ARBA00022843"/>
    </source>
</evidence>
<keyword evidence="15" id="KW-0007">Acetylation</keyword>
<evidence type="ECO:0000256" key="2">
    <source>
        <dbReference type="ARBA" id="ARBA00004286"/>
    </source>
</evidence>
<dbReference type="InterPro" id="IPR011009">
    <property type="entry name" value="Kinase-like_dom_sf"/>
</dbReference>
<dbReference type="PANTHER" id="PTHR24058:SF103">
    <property type="entry name" value="SERINE_THREONINE-PROTEIN KINASE PRP4 HOMOLOG"/>
    <property type="match status" value="1"/>
</dbReference>
<proteinExistence type="inferred from homology"/>
<feature type="compositionally biased region" description="Polar residues" evidence="23">
    <location>
        <begin position="50"/>
        <end position="86"/>
    </location>
</feature>
<dbReference type="FunFam" id="3.30.200.20:FF:000123">
    <property type="entry name" value="serine/threonine-protein kinase PRP4 homolog"/>
    <property type="match status" value="1"/>
</dbReference>
<organism evidence="25 26">
    <name type="scientific">Circinella minor</name>
    <dbReference type="NCBI Taxonomy" id="1195481"/>
    <lineage>
        <taxon>Eukaryota</taxon>
        <taxon>Fungi</taxon>
        <taxon>Fungi incertae sedis</taxon>
        <taxon>Mucoromycota</taxon>
        <taxon>Mucoromycotina</taxon>
        <taxon>Mucoromycetes</taxon>
        <taxon>Mucorales</taxon>
        <taxon>Lichtheimiaceae</taxon>
        <taxon>Circinella</taxon>
    </lineage>
</organism>
<dbReference type="Pfam" id="PF00069">
    <property type="entry name" value="Pkinase"/>
    <property type="match status" value="1"/>
</dbReference>
<reference evidence="25 26" key="1">
    <citation type="submission" date="2020-12" db="EMBL/GenBank/DDBJ databases">
        <title>Metabolic potential, ecology and presence of endohyphal bacteria is reflected in genomic diversity of Mucoromycotina.</title>
        <authorList>
            <person name="Muszewska A."/>
            <person name="Okrasinska A."/>
            <person name="Steczkiewicz K."/>
            <person name="Drgas O."/>
            <person name="Orlowska M."/>
            <person name="Perlinska-Lenart U."/>
            <person name="Aleksandrzak-Piekarczyk T."/>
            <person name="Szatraj K."/>
            <person name="Zielenkiewicz U."/>
            <person name="Pilsyk S."/>
            <person name="Malc E."/>
            <person name="Mieczkowski P."/>
            <person name="Kruszewska J.S."/>
            <person name="Biernat P."/>
            <person name="Pawlowska J."/>
        </authorList>
    </citation>
    <scope>NUCLEOTIDE SEQUENCE [LARGE SCALE GENOMIC DNA]</scope>
    <source>
        <strain evidence="25 26">CBS 142.35</strain>
    </source>
</reference>
<dbReference type="OrthoDB" id="9332038at2759"/>
<dbReference type="InterPro" id="IPR000719">
    <property type="entry name" value="Prot_kinase_dom"/>
</dbReference>
<accession>A0A8H7VRK6</accession>
<evidence type="ECO:0000256" key="13">
    <source>
        <dbReference type="ARBA" id="ARBA00022840"/>
    </source>
</evidence>
<feature type="compositionally biased region" description="Basic and acidic residues" evidence="23">
    <location>
        <begin position="110"/>
        <end position="121"/>
    </location>
</feature>
<comment type="subcellular location">
    <subcellularLocation>
        <location evidence="2">Chromosome</location>
    </subcellularLocation>
    <subcellularLocation>
        <location evidence="1">Nucleus</location>
    </subcellularLocation>
</comment>
<dbReference type="EMBL" id="JAEPRB010000019">
    <property type="protein sequence ID" value="KAG2226193.1"/>
    <property type="molecule type" value="Genomic_DNA"/>
</dbReference>
<keyword evidence="9" id="KW-0808">Transferase</keyword>
<evidence type="ECO:0000256" key="12">
    <source>
        <dbReference type="ARBA" id="ARBA00022777"/>
    </source>
</evidence>
<evidence type="ECO:0000256" key="6">
    <source>
        <dbReference type="ARBA" id="ARBA00022527"/>
    </source>
</evidence>
<feature type="binding site" evidence="22">
    <location>
        <position position="644"/>
    </location>
    <ligand>
        <name>ATP</name>
        <dbReference type="ChEBI" id="CHEBI:30616"/>
    </ligand>
</feature>
<keyword evidence="16" id="KW-0508">mRNA splicing</keyword>
<evidence type="ECO:0000313" key="25">
    <source>
        <dbReference type="EMBL" id="KAG2226193.1"/>
    </source>
</evidence>
<dbReference type="Gene3D" id="1.10.510.10">
    <property type="entry name" value="Transferase(Phosphotransferase) domain 1"/>
    <property type="match status" value="1"/>
</dbReference>
<dbReference type="AlphaFoldDB" id="A0A8H7VRK6"/>
<dbReference type="GO" id="GO:0005681">
    <property type="term" value="C:spliceosomal complex"/>
    <property type="evidence" value="ECO:0007669"/>
    <property type="project" value="UniProtKB-KW"/>
</dbReference>
<feature type="region of interest" description="Disordered" evidence="23">
    <location>
        <begin position="401"/>
        <end position="437"/>
    </location>
</feature>
<keyword evidence="13 22" id="KW-0067">ATP-binding</keyword>
<dbReference type="PROSITE" id="PS00108">
    <property type="entry name" value="PROTEIN_KINASE_ST"/>
    <property type="match status" value="1"/>
</dbReference>
<keyword evidence="6" id="KW-0723">Serine/threonine-protein kinase</keyword>
<dbReference type="CDD" id="cd14135">
    <property type="entry name" value="STKc_PRP4"/>
    <property type="match status" value="1"/>
</dbReference>
<gene>
    <name evidence="25" type="ORF">INT45_003338</name>
</gene>
<dbReference type="GO" id="GO:0005694">
    <property type="term" value="C:chromosome"/>
    <property type="evidence" value="ECO:0007669"/>
    <property type="project" value="UniProtKB-SubCell"/>
</dbReference>
<feature type="compositionally biased region" description="Polar residues" evidence="23">
    <location>
        <begin position="428"/>
        <end position="437"/>
    </location>
</feature>
<dbReference type="GO" id="GO:0005524">
    <property type="term" value="F:ATP binding"/>
    <property type="evidence" value="ECO:0007669"/>
    <property type="project" value="UniProtKB-UniRule"/>
</dbReference>
<evidence type="ECO:0000313" key="26">
    <source>
        <dbReference type="Proteomes" id="UP000646827"/>
    </source>
</evidence>
<keyword evidence="4" id="KW-0158">Chromosome</keyword>
<feature type="domain" description="Protein kinase" evidence="24">
    <location>
        <begin position="615"/>
        <end position="932"/>
    </location>
</feature>
<dbReference type="SMART" id="SM00220">
    <property type="entry name" value="S_TKc"/>
    <property type="match status" value="1"/>
</dbReference>
<evidence type="ECO:0000256" key="5">
    <source>
        <dbReference type="ARBA" id="ARBA00022499"/>
    </source>
</evidence>
<sequence length="936" mass="107515">MSFDSSNSLPANRLSDVEEGEIDEELSTTTLSNDNDNKSNNSLTKETDTIKASTIVNSIKPTTAPINKSTPSSPLSSANISTMNDNSQKEDKTFNDKIEKTNGSIINGDNNHDNVNEDEKKRAPRKRIHPGEVTSDDDPFEEYERLARRSKARSHSREQHTPPSPSARSLSRHRHRSHSRHSSRSRRDDRSRSRHEYRDYTSSERRRSRSPYYNDDDYHYHRSSRQSSSRDKRSRHDHHDYRYSSSDDRRRYSRERRASSRYDSQSPSRRSRRSRSRHDSRNRYDDEQRASSSSRSYQPSLEEKRSNNIDSIDNDNNRMSTKPLTQSSTTTSGEKRLRTRQENSMTVSPVSTDKAEKVKEKEEIVTDIDFEIKDEEEKELEEQRLIEERRKRRRLIMERHKTNTNKLSTPTTPSTPDQGEIPTVELTKPNNNGELTTTTVGMAGEEASSSNNNNNNNEKNTSVLGQDREENTMSDSPNNVSAADYDPSNDRIADDRRLSHLQHHGKEDLLKSKDHQESVTEGVTSQADMAATDYTEKLDNTQEQKDKKQPKKELDMFADDFDMFSTEEITDPQVLLVNTAATNVPINNNPSLLDNWDDSEGYYNVRLGEILDNRYQTLSNLGRGVFSAVVKAKDLQTNEEVAIKIIRNNETMYKAGIKELGFLKKLMETDPDNKKHVIRLLRHFEYRNHLCLVFESLSMNLRDVLKKFGKDVGINIKAVRVYAQQLFLSLSLLKRCNILHADIKPDNVLVSESKNILKLCDLGSASDASDNEITPYLVSRFYRAPEIIMGISYDYAIDVWSAACTLYEMFTGKILFPGRSNNQMLKHMMEVKGRFSNKMVRKGQFMSQHFDEDNNFISVEIDRLSNKEFVKKMTIVKPTRDIKSRIMAASSSGVTEEEGRLVLAFIDFLEKCLMLSPDKRLTPKEALAHPFITGKV</sequence>
<feature type="compositionally biased region" description="Acidic residues" evidence="23">
    <location>
        <begin position="17"/>
        <end position="26"/>
    </location>
</feature>
<evidence type="ECO:0000256" key="19">
    <source>
        <dbReference type="ARBA" id="ARBA00023637"/>
    </source>
</evidence>
<name>A0A8H7VRK6_9FUNG</name>
<keyword evidence="14" id="KW-0832">Ubl conjugation</keyword>
<evidence type="ECO:0000256" key="17">
    <source>
        <dbReference type="ARBA" id="ARBA00023242"/>
    </source>
</evidence>
<evidence type="ECO:0000256" key="8">
    <source>
        <dbReference type="ARBA" id="ARBA00022664"/>
    </source>
</evidence>
<keyword evidence="12" id="KW-0418">Kinase</keyword>
<keyword evidence="7" id="KW-0597">Phosphoprotein</keyword>
<keyword evidence="5" id="KW-1017">Isopeptide bond</keyword>
<evidence type="ECO:0000256" key="3">
    <source>
        <dbReference type="ARBA" id="ARBA00012513"/>
    </source>
</evidence>
<evidence type="ECO:0000256" key="1">
    <source>
        <dbReference type="ARBA" id="ARBA00004123"/>
    </source>
</evidence>
<evidence type="ECO:0000256" key="11">
    <source>
        <dbReference type="ARBA" id="ARBA00022741"/>
    </source>
</evidence>
<feature type="compositionally biased region" description="Polar residues" evidence="23">
    <location>
        <begin position="342"/>
        <end position="351"/>
    </location>
</feature>
<evidence type="ECO:0000256" key="21">
    <source>
        <dbReference type="ARBA" id="ARBA00046964"/>
    </source>
</evidence>
<dbReference type="InterPro" id="IPR050494">
    <property type="entry name" value="Ser_Thr_dual-spec_kinase"/>
</dbReference>
<comment type="caution">
    <text evidence="25">The sequence shown here is derived from an EMBL/GenBank/DDBJ whole genome shotgun (WGS) entry which is preliminary data.</text>
</comment>
<feature type="compositionally biased region" description="Basic residues" evidence="23">
    <location>
        <begin position="170"/>
        <end position="184"/>
    </location>
</feature>
<dbReference type="GO" id="GO:0004674">
    <property type="term" value="F:protein serine/threonine kinase activity"/>
    <property type="evidence" value="ECO:0007669"/>
    <property type="project" value="UniProtKB-KW"/>
</dbReference>
<protein>
    <recommendedName>
        <fullName evidence="19">Serine/threonine-protein kinase PRP4 homolog</fullName>
        <ecNumber evidence="3">2.7.11.1</ecNumber>
    </recommendedName>
    <alternativeName>
        <fullName evidence="20">PRP4 pre-mRNA-processing factor 4 homolog</fullName>
    </alternativeName>
</protein>
<dbReference type="PROSITE" id="PS00107">
    <property type="entry name" value="PROTEIN_KINASE_ATP"/>
    <property type="match status" value="1"/>
</dbReference>
<feature type="compositionally biased region" description="Basic and acidic residues" evidence="23">
    <location>
        <begin position="237"/>
        <end position="260"/>
    </location>
</feature>
<dbReference type="PROSITE" id="PS50011">
    <property type="entry name" value="PROTEIN_KINASE_DOM"/>
    <property type="match status" value="1"/>
</dbReference>
<keyword evidence="11 22" id="KW-0547">Nucleotide-binding</keyword>